<evidence type="ECO:0000313" key="1">
    <source>
        <dbReference type="EMBL" id="ERN01618.1"/>
    </source>
</evidence>
<organism evidence="1 2">
    <name type="scientific">Amborella trichopoda</name>
    <dbReference type="NCBI Taxonomy" id="13333"/>
    <lineage>
        <taxon>Eukaryota</taxon>
        <taxon>Viridiplantae</taxon>
        <taxon>Streptophyta</taxon>
        <taxon>Embryophyta</taxon>
        <taxon>Tracheophyta</taxon>
        <taxon>Spermatophyta</taxon>
        <taxon>Magnoliopsida</taxon>
        <taxon>Amborellales</taxon>
        <taxon>Amborellaceae</taxon>
        <taxon>Amborella</taxon>
    </lineage>
</organism>
<name>W1P111_AMBTC</name>
<dbReference type="Gramene" id="ERN01618">
    <property type="protein sequence ID" value="ERN01618"/>
    <property type="gene ID" value="AMTR_s00090p00062560"/>
</dbReference>
<dbReference type="EMBL" id="KI394757">
    <property type="protein sequence ID" value="ERN01618.1"/>
    <property type="molecule type" value="Genomic_DNA"/>
</dbReference>
<gene>
    <name evidence="1" type="ORF">AMTR_s00090p00062560</name>
</gene>
<accession>W1P111</accession>
<dbReference type="AlphaFoldDB" id="W1P111"/>
<protein>
    <submittedName>
        <fullName evidence="1">Uncharacterized protein</fullName>
    </submittedName>
</protein>
<keyword evidence="2" id="KW-1185">Reference proteome</keyword>
<dbReference type="HOGENOM" id="CLU_147624_1_0_1"/>
<dbReference type="Proteomes" id="UP000017836">
    <property type="component" value="Unassembled WGS sequence"/>
</dbReference>
<reference evidence="2" key="1">
    <citation type="journal article" date="2013" name="Science">
        <title>The Amborella genome and the evolution of flowering plants.</title>
        <authorList>
            <consortium name="Amborella Genome Project"/>
        </authorList>
    </citation>
    <scope>NUCLEOTIDE SEQUENCE [LARGE SCALE GENOMIC DNA]</scope>
</reference>
<sequence length="86" mass="9996">MSISSEDEEDVPEAVLEAGMMKDLKSQEIAQVWEVVTRLRREVEHYWSTSDFYQGESEHVKEALSSVKRKLILVMELIRNKELALT</sequence>
<proteinExistence type="predicted"/>
<evidence type="ECO:0000313" key="2">
    <source>
        <dbReference type="Proteomes" id="UP000017836"/>
    </source>
</evidence>